<feature type="non-terminal residue" evidence="1">
    <location>
        <position position="1"/>
    </location>
</feature>
<dbReference type="AlphaFoldDB" id="A0A147BIH8"/>
<protein>
    <submittedName>
        <fullName evidence="1">Uncharacterized protein</fullName>
    </submittedName>
</protein>
<evidence type="ECO:0000313" key="1">
    <source>
        <dbReference type="EMBL" id="JAR90561.1"/>
    </source>
</evidence>
<organism evidence="1">
    <name type="scientific">Ixodes ricinus</name>
    <name type="common">Common tick</name>
    <name type="synonym">Acarus ricinus</name>
    <dbReference type="NCBI Taxonomy" id="34613"/>
    <lineage>
        <taxon>Eukaryota</taxon>
        <taxon>Metazoa</taxon>
        <taxon>Ecdysozoa</taxon>
        <taxon>Arthropoda</taxon>
        <taxon>Chelicerata</taxon>
        <taxon>Arachnida</taxon>
        <taxon>Acari</taxon>
        <taxon>Parasitiformes</taxon>
        <taxon>Ixodida</taxon>
        <taxon>Ixodoidea</taxon>
        <taxon>Ixodidae</taxon>
        <taxon>Ixodinae</taxon>
        <taxon>Ixodes</taxon>
    </lineage>
</organism>
<sequence length="86" mass="9555">KCMSSCSSLANYSRACIRDDHCACSIQCKLGAIHIGQEHCISVRHGLASNYKLRAQRMSTAHVTSWDFAKRQFTAVTLLQPLISNN</sequence>
<accession>A0A147BIH8</accession>
<proteinExistence type="predicted"/>
<reference evidence="1" key="1">
    <citation type="journal article" date="2018" name="PLoS Negl. Trop. Dis.">
        <title>Sialome diversity of ticks revealed by RNAseq of single tick salivary glands.</title>
        <authorList>
            <person name="Perner J."/>
            <person name="Kropackova S."/>
            <person name="Kopacek P."/>
            <person name="Ribeiro J.M."/>
        </authorList>
    </citation>
    <scope>NUCLEOTIDE SEQUENCE</scope>
    <source>
        <strain evidence="1">Siblings of single egg batch collected in Ceske Budejovice</strain>
        <tissue evidence="1">Salivary glands</tissue>
    </source>
</reference>
<feature type="non-terminal residue" evidence="1">
    <location>
        <position position="86"/>
    </location>
</feature>
<dbReference type="EMBL" id="GEGO01004843">
    <property type="protein sequence ID" value="JAR90561.1"/>
    <property type="molecule type" value="Transcribed_RNA"/>
</dbReference>
<name>A0A147BIH8_IXORI</name>